<dbReference type="EMBL" id="LCQN01000016">
    <property type="protein sequence ID" value="KKW16890.1"/>
    <property type="molecule type" value="Genomic_DNA"/>
</dbReference>
<proteinExistence type="predicted"/>
<dbReference type="Proteomes" id="UP000033982">
    <property type="component" value="Unassembled WGS sequence"/>
</dbReference>
<name>A0A0G1WE37_9BACT</name>
<comment type="caution">
    <text evidence="2">The sequence shown here is derived from an EMBL/GenBank/DDBJ whole genome shotgun (WGS) entry which is preliminary data.</text>
</comment>
<reference evidence="2 3" key="1">
    <citation type="journal article" date="2015" name="Nature">
        <title>rRNA introns, odd ribosomes, and small enigmatic genomes across a large radiation of phyla.</title>
        <authorList>
            <person name="Brown C.T."/>
            <person name="Hug L.A."/>
            <person name="Thomas B.C."/>
            <person name="Sharon I."/>
            <person name="Castelle C.J."/>
            <person name="Singh A."/>
            <person name="Wilkins M.J."/>
            <person name="Williams K.H."/>
            <person name="Banfield J.F."/>
        </authorList>
    </citation>
    <scope>NUCLEOTIDE SEQUENCE [LARGE SCALE GENOMIC DNA]</scope>
</reference>
<dbReference type="Pfam" id="PF00583">
    <property type="entry name" value="Acetyltransf_1"/>
    <property type="match status" value="1"/>
</dbReference>
<gene>
    <name evidence="2" type="ORF">UY58_C0016G0012</name>
</gene>
<feature type="domain" description="N-acetyltransferase" evidence="1">
    <location>
        <begin position="31"/>
        <end position="181"/>
    </location>
</feature>
<accession>A0A0G1WE37</accession>
<dbReference type="PROSITE" id="PS51186">
    <property type="entry name" value="GNAT"/>
    <property type="match status" value="1"/>
</dbReference>
<evidence type="ECO:0000259" key="1">
    <source>
        <dbReference type="PROSITE" id="PS51186"/>
    </source>
</evidence>
<dbReference type="SUPFAM" id="SSF55729">
    <property type="entry name" value="Acyl-CoA N-acyltransferases (Nat)"/>
    <property type="match status" value="1"/>
</dbReference>
<dbReference type="InterPro" id="IPR000182">
    <property type="entry name" value="GNAT_dom"/>
</dbReference>
<evidence type="ECO:0000313" key="3">
    <source>
        <dbReference type="Proteomes" id="UP000033982"/>
    </source>
</evidence>
<dbReference type="AlphaFoldDB" id="A0A0G1WE37"/>
<organism evidence="2 3">
    <name type="scientific">Candidatus Magasanikbacteria bacterium GW2011_GWA2_50_22</name>
    <dbReference type="NCBI Taxonomy" id="1619043"/>
    <lineage>
        <taxon>Bacteria</taxon>
        <taxon>Candidatus Magasanikiibacteriota</taxon>
    </lineage>
</organism>
<protein>
    <recommendedName>
        <fullName evidence="1">N-acetyltransferase domain-containing protein</fullName>
    </recommendedName>
</protein>
<evidence type="ECO:0000313" key="2">
    <source>
        <dbReference type="EMBL" id="KKW16890.1"/>
    </source>
</evidence>
<dbReference type="GO" id="GO:0016747">
    <property type="term" value="F:acyltransferase activity, transferring groups other than amino-acyl groups"/>
    <property type="evidence" value="ECO:0007669"/>
    <property type="project" value="InterPro"/>
</dbReference>
<dbReference type="Gene3D" id="3.40.630.30">
    <property type="match status" value="1"/>
</dbReference>
<sequence>MGEFEIDEASICSECGSPSHAGHMQTCSRGFLVEEALRDTDEERKFFELYRKEHGYTKPYNESIEPHLFVIQDMDKEVIAGEVVEIQQAEQDKEKKKAYFRMKVVAPSHRNKGLMERIEKVAIQAAIEAGCDEAWAVAGSGDPKAMRSLIKSGFLILGRARKIMREKNAQEDEYYFSRDLTTEPRAVSSVEAMNAPVVQDISDLGGETLLIPYQHETLTDAALSQGYIGKQLFLPKDWPATAELGEVFQKETLYFEKIQTKE</sequence>
<dbReference type="InterPro" id="IPR016181">
    <property type="entry name" value="Acyl_CoA_acyltransferase"/>
</dbReference>